<dbReference type="InterPro" id="IPR042510">
    <property type="entry name" value="CIP2A"/>
</dbReference>
<organism evidence="2 3">
    <name type="scientific">Diabrotica virgifera virgifera</name>
    <name type="common">western corn rootworm</name>
    <dbReference type="NCBI Taxonomy" id="50390"/>
    <lineage>
        <taxon>Eukaryota</taxon>
        <taxon>Metazoa</taxon>
        <taxon>Ecdysozoa</taxon>
        <taxon>Arthropoda</taxon>
        <taxon>Hexapoda</taxon>
        <taxon>Insecta</taxon>
        <taxon>Pterygota</taxon>
        <taxon>Neoptera</taxon>
        <taxon>Endopterygota</taxon>
        <taxon>Coleoptera</taxon>
        <taxon>Polyphaga</taxon>
        <taxon>Cucujiformia</taxon>
        <taxon>Chrysomeloidea</taxon>
        <taxon>Chrysomelidae</taxon>
        <taxon>Galerucinae</taxon>
        <taxon>Diabroticina</taxon>
        <taxon>Diabroticites</taxon>
        <taxon>Diabrotica</taxon>
    </lineage>
</organism>
<feature type="coiled-coil region" evidence="1">
    <location>
        <begin position="679"/>
        <end position="783"/>
    </location>
</feature>
<evidence type="ECO:0008006" key="4">
    <source>
        <dbReference type="Google" id="ProtNLM"/>
    </source>
</evidence>
<dbReference type="Gene3D" id="1.25.10.10">
    <property type="entry name" value="Leucine-rich Repeat Variant"/>
    <property type="match status" value="1"/>
</dbReference>
<keyword evidence="1" id="KW-0175">Coiled coil</keyword>
<protein>
    <recommendedName>
        <fullName evidence="4">Protein CIP2A homolog</fullName>
    </recommendedName>
</protein>
<evidence type="ECO:0000313" key="3">
    <source>
        <dbReference type="Proteomes" id="UP001652700"/>
    </source>
</evidence>
<keyword evidence="3" id="KW-1185">Reference proteome</keyword>
<dbReference type="RefSeq" id="XP_050512321.1">
    <property type="nucleotide sequence ID" value="XM_050656364.1"/>
</dbReference>
<evidence type="ECO:0000256" key="1">
    <source>
        <dbReference type="SAM" id="Coils"/>
    </source>
</evidence>
<reference evidence="2" key="1">
    <citation type="submission" date="2025-05" db="UniProtKB">
        <authorList>
            <consortium name="EnsemblMetazoa"/>
        </authorList>
    </citation>
    <scope>IDENTIFICATION</scope>
</reference>
<accession>A0ABM5KQ56</accession>
<dbReference type="Proteomes" id="UP001652700">
    <property type="component" value="Unplaced"/>
</dbReference>
<evidence type="ECO:0000313" key="2">
    <source>
        <dbReference type="EnsemblMetazoa" id="XP_050512321.1"/>
    </source>
</evidence>
<dbReference type="GeneID" id="114327983"/>
<proteinExistence type="predicted"/>
<dbReference type="InterPro" id="IPR011989">
    <property type="entry name" value="ARM-like"/>
</dbReference>
<name>A0ABM5KQ56_DIAVI</name>
<dbReference type="InterPro" id="IPR016024">
    <property type="entry name" value="ARM-type_fold"/>
</dbReference>
<dbReference type="Gene3D" id="1.10.287.1490">
    <property type="match status" value="1"/>
</dbReference>
<dbReference type="EnsemblMetazoa" id="XM_050656364.1">
    <property type="protein sequence ID" value="XP_050512321.1"/>
    <property type="gene ID" value="LOC114327983"/>
</dbReference>
<dbReference type="SUPFAM" id="SSF48371">
    <property type="entry name" value="ARM repeat"/>
    <property type="match status" value="1"/>
</dbReference>
<dbReference type="SUPFAM" id="SSF57997">
    <property type="entry name" value="Tropomyosin"/>
    <property type="match status" value="1"/>
</dbReference>
<sequence>MEGSNNGSSLMNQSSICLKMRELIEAINEYTKNRTGSSALVINKFLQAYSVTIDASAFDPENGLGAQFYVSLHNLFNSLEPDSDMAWNCVDVLCNACRNASARQALIETYQFVPMLSKLLNDQLSTCKKKKLLVLLQDLTCGIKLSWQVSHLPHLLKILTKWVEDKNQDITCLSLSVLVNLCFKNLPVVYTLSRIIDIKKFLRFCLPLQGPLVEIHVCKLMILLNHLNDDIPKITLLHLISPTFNSIQESLTKNDPVMLRSVIDFFIDMISSENKEVFKEYGHYSEQLEALVKSIHSRQVISELETTPLPQQDPECVMLTMKFIYALEYHKLSDFSKLYSAIVKLALDWVNCDKVSFHANMLLTIVTQNLCEGTDHEAILKLLGSKLPVFLSMIQTESLPANMDACKRLRSLLQLLRMMLKANSITSDVVKSINENLSMNIFAPILAEDFNGKHLPLLKAIEDKTSSTEYVDTYVYAIVLVYELSQHNAKLLESLSVLMENRNIQSILAIALYGSNSEIKQLVLELTRSSRFPISKIASALETSQTMFCNNKNSVASWTSSSTMYNPVYPMLGYAQMEMVDDTLKNFKKLIDEQNVSNVSVSQVIELYEYKVASLANSELSASKNLEAASERCVHLQHRLAQFSEEHNKLGQLIHHYDNRLEKSEKAMNDLKSYCLDEKKKADTEIENWQRCVKNHETKLKEIKVELLQMTEQKENLEVQIKKFQSVIEKLEENGNRVEKQLQTRENQINNANSHINGLNGQIKDLRKTLEQKEAKLTETTKQYLATKEILSTITKLSGEYRS</sequence>
<dbReference type="PANTHER" id="PTHR23161:SF2">
    <property type="entry name" value="PROTEIN CIP2A"/>
    <property type="match status" value="1"/>
</dbReference>
<dbReference type="PANTHER" id="PTHR23161">
    <property type="entry name" value="PROTEIN CIP2A"/>
    <property type="match status" value="1"/>
</dbReference>